<dbReference type="PROSITE" id="PS50943">
    <property type="entry name" value="HTH_CROC1"/>
    <property type="match status" value="1"/>
</dbReference>
<dbReference type="InterPro" id="IPR010982">
    <property type="entry name" value="Lambda_DNA-bd_dom_sf"/>
</dbReference>
<dbReference type="SMART" id="SM00530">
    <property type="entry name" value="HTH_XRE"/>
    <property type="match status" value="1"/>
</dbReference>
<dbReference type="Gene3D" id="1.10.260.40">
    <property type="entry name" value="lambda repressor-like DNA-binding domains"/>
    <property type="match status" value="1"/>
</dbReference>
<evidence type="ECO:0000259" key="1">
    <source>
        <dbReference type="PROSITE" id="PS50943"/>
    </source>
</evidence>
<feature type="domain" description="HTH cro/C1-type" evidence="1">
    <location>
        <begin position="10"/>
        <end position="64"/>
    </location>
</feature>
<dbReference type="RefSeq" id="WP_101682304.1">
    <property type="nucleotide sequence ID" value="NZ_PJRP01000006.1"/>
</dbReference>
<name>A0A2N5CC15_9BURK</name>
<dbReference type="Pfam" id="PF01381">
    <property type="entry name" value="HTH_3"/>
    <property type="match status" value="1"/>
</dbReference>
<proteinExistence type="predicted"/>
<evidence type="ECO:0000313" key="3">
    <source>
        <dbReference type="Proteomes" id="UP000234341"/>
    </source>
</evidence>
<dbReference type="GO" id="GO:0003677">
    <property type="term" value="F:DNA binding"/>
    <property type="evidence" value="ECO:0007669"/>
    <property type="project" value="InterPro"/>
</dbReference>
<dbReference type="CDD" id="cd00093">
    <property type="entry name" value="HTH_XRE"/>
    <property type="match status" value="1"/>
</dbReference>
<dbReference type="InterPro" id="IPR001387">
    <property type="entry name" value="Cro/C1-type_HTH"/>
</dbReference>
<dbReference type="SUPFAM" id="SSF47413">
    <property type="entry name" value="lambda repressor-like DNA-binding domains"/>
    <property type="match status" value="1"/>
</dbReference>
<dbReference type="OrthoDB" id="6120544at2"/>
<reference evidence="2 3" key="1">
    <citation type="submission" date="2017-12" db="EMBL/GenBank/DDBJ databases">
        <title>Genome sequence of the active heterotrophic nitrifier-denitrifier, Cupriavidus pauculus UM1.</title>
        <authorList>
            <person name="Putonti C."/>
            <person name="Castignetti D."/>
        </authorList>
    </citation>
    <scope>NUCLEOTIDE SEQUENCE [LARGE SCALE GENOMIC DNA]</scope>
    <source>
        <strain evidence="2 3">UM1</strain>
    </source>
</reference>
<dbReference type="EMBL" id="PJRP01000006">
    <property type="protein sequence ID" value="PLP99726.1"/>
    <property type="molecule type" value="Genomic_DNA"/>
</dbReference>
<dbReference type="Proteomes" id="UP000234341">
    <property type="component" value="Unassembled WGS sequence"/>
</dbReference>
<accession>A0A2N5CC15</accession>
<comment type="caution">
    <text evidence="2">The sequence shown here is derived from an EMBL/GenBank/DDBJ whole genome shotgun (WGS) entry which is preliminary data.</text>
</comment>
<evidence type="ECO:0000313" key="2">
    <source>
        <dbReference type="EMBL" id="PLP99726.1"/>
    </source>
</evidence>
<dbReference type="AlphaFoldDB" id="A0A2N5CC15"/>
<organism evidence="2 3">
    <name type="scientific">Cupriavidus pauculus</name>
    <dbReference type="NCBI Taxonomy" id="82633"/>
    <lineage>
        <taxon>Bacteria</taxon>
        <taxon>Pseudomonadati</taxon>
        <taxon>Pseudomonadota</taxon>
        <taxon>Betaproteobacteria</taxon>
        <taxon>Burkholderiales</taxon>
        <taxon>Burkholderiaceae</taxon>
        <taxon>Cupriavidus</taxon>
    </lineage>
</organism>
<gene>
    <name evidence="2" type="ORF">CYJ10_15155</name>
</gene>
<sequence>MNQQSLMLPIQLKRKELGLTQQQLAAMAGLSRQSLNGIERGTVNVTLDSLLRLLDILGLSIAIADPSTDRLAGGKPERALWMAAHGANVSYSGEFTTELLEQALSTGTVPTGYLAHVAQVLDEAPLQLVVKAVAEVARKHHCKPAEIWKNVRTLARITTATRDGLWD</sequence>
<protein>
    <submittedName>
        <fullName evidence="2">Transcriptional regulator</fullName>
    </submittedName>
</protein>